<gene>
    <name evidence="2" type="ORF">GYMLUDRAFT_253362</name>
</gene>
<organism evidence="2 3">
    <name type="scientific">Collybiopsis luxurians FD-317 M1</name>
    <dbReference type="NCBI Taxonomy" id="944289"/>
    <lineage>
        <taxon>Eukaryota</taxon>
        <taxon>Fungi</taxon>
        <taxon>Dikarya</taxon>
        <taxon>Basidiomycota</taxon>
        <taxon>Agaricomycotina</taxon>
        <taxon>Agaricomycetes</taxon>
        <taxon>Agaricomycetidae</taxon>
        <taxon>Agaricales</taxon>
        <taxon>Marasmiineae</taxon>
        <taxon>Omphalotaceae</taxon>
        <taxon>Collybiopsis</taxon>
        <taxon>Collybiopsis luxurians</taxon>
    </lineage>
</organism>
<dbReference type="AlphaFoldDB" id="A0A0D0BWX7"/>
<keyword evidence="3" id="KW-1185">Reference proteome</keyword>
<dbReference type="Proteomes" id="UP000053593">
    <property type="component" value="Unassembled WGS sequence"/>
</dbReference>
<evidence type="ECO:0000313" key="2">
    <source>
        <dbReference type="EMBL" id="KIK49992.1"/>
    </source>
</evidence>
<feature type="compositionally biased region" description="Basic and acidic residues" evidence="1">
    <location>
        <begin position="212"/>
        <end position="221"/>
    </location>
</feature>
<reference evidence="2 3" key="1">
    <citation type="submission" date="2014-04" db="EMBL/GenBank/DDBJ databases">
        <title>Evolutionary Origins and Diversification of the Mycorrhizal Mutualists.</title>
        <authorList>
            <consortium name="DOE Joint Genome Institute"/>
            <consortium name="Mycorrhizal Genomics Consortium"/>
            <person name="Kohler A."/>
            <person name="Kuo A."/>
            <person name="Nagy L.G."/>
            <person name="Floudas D."/>
            <person name="Copeland A."/>
            <person name="Barry K.W."/>
            <person name="Cichocki N."/>
            <person name="Veneault-Fourrey C."/>
            <person name="LaButti K."/>
            <person name="Lindquist E.A."/>
            <person name="Lipzen A."/>
            <person name="Lundell T."/>
            <person name="Morin E."/>
            <person name="Murat C."/>
            <person name="Riley R."/>
            <person name="Ohm R."/>
            <person name="Sun H."/>
            <person name="Tunlid A."/>
            <person name="Henrissat B."/>
            <person name="Grigoriev I.V."/>
            <person name="Hibbett D.S."/>
            <person name="Martin F."/>
        </authorList>
    </citation>
    <scope>NUCLEOTIDE SEQUENCE [LARGE SCALE GENOMIC DNA]</scope>
    <source>
        <strain evidence="2 3">FD-317 M1</strain>
    </source>
</reference>
<sequence>MTTPLKNGWKATPKLVWSNYVANFRTALMYDTHGLSFFGWVVDPVTAKAVQWGGDELFEGMRNANASTLKAQSVDYGTMIHTQYMRLQLDNLLPPEKQKFIDHYSDQKSWLRTAFKDILVLLLREVRPESNLQEFHWGASFADMCAKWKVCLVGWPVHLKVPGAPGDAGLTAMWQIPINNLKVLVKRQLEAWKKGVSGEGNSVPLFEDDEGEGKGEGKGGDGDDEDDEDEGGELVRFIPWDEEQMALSIRDQAHIPIVRAALKEGEEIGKPLCLVHQLKKYQLCLNNAPIVDDDDDDDLGTGAAWRGRKTGC</sequence>
<protein>
    <submittedName>
        <fullName evidence="2">Uncharacterized protein</fullName>
    </submittedName>
</protein>
<evidence type="ECO:0000256" key="1">
    <source>
        <dbReference type="SAM" id="MobiDB-lite"/>
    </source>
</evidence>
<accession>A0A0D0BWX7</accession>
<proteinExistence type="predicted"/>
<feature type="region of interest" description="Disordered" evidence="1">
    <location>
        <begin position="200"/>
        <end position="230"/>
    </location>
</feature>
<dbReference type="HOGENOM" id="CLU_891530_0_0_1"/>
<name>A0A0D0BWX7_9AGAR</name>
<dbReference type="OrthoDB" id="10588927at2759"/>
<dbReference type="EMBL" id="KN834943">
    <property type="protein sequence ID" value="KIK49992.1"/>
    <property type="molecule type" value="Genomic_DNA"/>
</dbReference>
<evidence type="ECO:0000313" key="3">
    <source>
        <dbReference type="Proteomes" id="UP000053593"/>
    </source>
</evidence>